<dbReference type="RefSeq" id="WP_342021012.1">
    <property type="nucleotide sequence ID" value="NZ_JBBYAK010000002.1"/>
</dbReference>
<evidence type="ECO:0000313" key="2">
    <source>
        <dbReference type="Proteomes" id="UP001459714"/>
    </source>
</evidence>
<evidence type="ECO:0000313" key="1">
    <source>
        <dbReference type="EMBL" id="MEL3959374.1"/>
    </source>
</evidence>
<comment type="caution">
    <text evidence="1">The sequence shown here is derived from an EMBL/GenBank/DDBJ whole genome shotgun (WGS) entry which is preliminary data.</text>
</comment>
<keyword evidence="2" id="KW-1185">Reference proteome</keyword>
<accession>A0ABU9K495</accession>
<dbReference type="Proteomes" id="UP001459714">
    <property type="component" value="Unassembled WGS sequence"/>
</dbReference>
<name>A0ABU9K495_9BACI</name>
<gene>
    <name evidence="1" type="ORF">NST17_19665</name>
</gene>
<dbReference type="EMBL" id="JBBYAK010000002">
    <property type="protein sequence ID" value="MEL3959374.1"/>
    <property type="molecule type" value="Genomic_DNA"/>
</dbReference>
<protein>
    <submittedName>
        <fullName evidence="1">Uncharacterized protein</fullName>
    </submittedName>
</protein>
<proteinExistence type="predicted"/>
<organism evidence="1 2">
    <name type="scientific">Caldifermentibacillus hisashii</name>
    <dbReference type="NCBI Taxonomy" id="996558"/>
    <lineage>
        <taxon>Bacteria</taxon>
        <taxon>Bacillati</taxon>
        <taxon>Bacillota</taxon>
        <taxon>Bacilli</taxon>
        <taxon>Bacillales</taxon>
        <taxon>Bacillaceae</taxon>
        <taxon>Caldifermentibacillus</taxon>
    </lineage>
</organism>
<reference evidence="1 2" key="1">
    <citation type="submission" date="2024-03" db="EMBL/GenBank/DDBJ databases">
        <title>Bacilli Hybrid Assemblies.</title>
        <authorList>
            <person name="Kovac J."/>
        </authorList>
    </citation>
    <scope>NUCLEOTIDE SEQUENCE [LARGE SCALE GENOMIC DNA]</scope>
    <source>
        <strain evidence="1 2">FSL M8-0022</strain>
    </source>
</reference>
<sequence>MNNDQIVSTIIEEGYNMTDNPYEAIYILTDGQLISGDFDYGSRGTDHRMIEIVTPINRYDKNFWDYVHRELKLVMLVPETKVALIKKGQELTAAQKNIIKQLDYDLEIY</sequence>